<evidence type="ECO:0000256" key="4">
    <source>
        <dbReference type="SAM" id="MobiDB-lite"/>
    </source>
</evidence>
<evidence type="ECO:0000313" key="6">
    <source>
        <dbReference type="EMBL" id="GFS26535.1"/>
    </source>
</evidence>
<feature type="active site" description="Proton acceptor" evidence="1">
    <location>
        <position position="161"/>
    </location>
</feature>
<dbReference type="InterPro" id="IPR036460">
    <property type="entry name" value="Cu_amine_oxidase_C_sf"/>
</dbReference>
<protein>
    <recommendedName>
        <fullName evidence="3">Amine oxidase</fullName>
        <ecNumber evidence="3">1.4.3.-</ecNumber>
    </recommendedName>
</protein>
<feature type="modified residue" description="2',4',5'-topaquinone" evidence="2">
    <location>
        <position position="248"/>
    </location>
</feature>
<comment type="cofactor">
    <cofactor evidence="3">
        <name>Cu cation</name>
        <dbReference type="ChEBI" id="CHEBI:23378"/>
    </cofactor>
    <text evidence="3">Contains 1 topaquinone per subunit.</text>
</comment>
<dbReference type="GO" id="GO:0005507">
    <property type="term" value="F:copper ion binding"/>
    <property type="evidence" value="ECO:0007669"/>
    <property type="project" value="InterPro"/>
</dbReference>
<dbReference type="Pfam" id="PF01179">
    <property type="entry name" value="Cu_amine_oxid"/>
    <property type="match status" value="1"/>
</dbReference>
<dbReference type="AlphaFoldDB" id="A0AAV4JVU5"/>
<dbReference type="InterPro" id="IPR015798">
    <property type="entry name" value="Cu_amine_oxidase_C"/>
</dbReference>
<evidence type="ECO:0000256" key="3">
    <source>
        <dbReference type="RuleBase" id="RU000672"/>
    </source>
</evidence>
<dbReference type="PANTHER" id="PTHR10638:SF20">
    <property type="entry name" value="AMINE OXIDASE"/>
    <property type="match status" value="1"/>
</dbReference>
<dbReference type="GO" id="GO:0009308">
    <property type="term" value="P:amine metabolic process"/>
    <property type="evidence" value="ECO:0007669"/>
    <property type="project" value="UniProtKB-UniRule"/>
</dbReference>
<proteinExistence type="inferred from homology"/>
<dbReference type="PRINTS" id="PR00766">
    <property type="entry name" value="CUDAOXIDASE"/>
</dbReference>
<accession>A0AAV4JVU5</accession>
<name>A0AAV4JVU5_9GAST</name>
<comment type="similarity">
    <text evidence="3">Belongs to the copper/topaquinone oxidase family.</text>
</comment>
<keyword evidence="3" id="KW-0479">Metal-binding</keyword>
<dbReference type="InterPro" id="IPR000269">
    <property type="entry name" value="Cu_amine_oxidase"/>
</dbReference>
<evidence type="ECO:0000259" key="5">
    <source>
        <dbReference type="Pfam" id="PF01179"/>
    </source>
</evidence>
<evidence type="ECO:0000256" key="2">
    <source>
        <dbReference type="PIRSR" id="PIRSR600269-51"/>
    </source>
</evidence>
<sequence length="459" mass="52209">MVDKSIHHIDHKSHGQVLSASPLDNSHCTVTSACPSSSPDYPGFIYVKEVVTLITEKTKIKRPVNSKNLYSTLNRKGKYSPENPQRPPQVVEPDGKRYSIHGRQAEYLGWQFNFRISSFSGPQLFNVKFQGERIAYELSLSEIAAFYSGYSPLSQATDYVDSGALSSLGSKALVPGGDCPDSATLIPYTVWNQHGEEPGEYAAAFCMFEHNNGYPLRRHLSYSKPDGYYGGMLDSVLTLRSIMEVGNYDYVLDFIFHQNGALETRLMSTGYIQSNFYRTVERDFGVKIQETITGNLHHHMFNLKADLDVSGNNNRYETLDIQRMDATLSWDKEKNYGQTKYTTNLKSTEQESLYRYDINTPKYHIVHNNQVNNTWGEKKAYSIHLSGMSKNLIPEGEFNEPAISWARHQIAVTKRKEEEFLSSSNYGMYDTLNPVVNFSKFYEDNENIVDQVIVVIRSS</sequence>
<evidence type="ECO:0000256" key="1">
    <source>
        <dbReference type="PIRSR" id="PIRSR600269-50"/>
    </source>
</evidence>
<comment type="PTM">
    <text evidence="2 3">Topaquinone (TPQ) is generated by copper-dependent autoxidation of a specific tyrosyl residue.</text>
</comment>
<dbReference type="EMBL" id="BMAT01010420">
    <property type="protein sequence ID" value="GFS26535.1"/>
    <property type="molecule type" value="Genomic_DNA"/>
</dbReference>
<dbReference type="SUPFAM" id="SSF49998">
    <property type="entry name" value="Amine oxidase catalytic domain"/>
    <property type="match status" value="1"/>
</dbReference>
<dbReference type="Proteomes" id="UP000762676">
    <property type="component" value="Unassembled WGS sequence"/>
</dbReference>
<feature type="active site" description="Schiff-base intermediate with substrate; via topaquinone" evidence="1">
    <location>
        <position position="248"/>
    </location>
</feature>
<dbReference type="GO" id="GO:0008131">
    <property type="term" value="F:primary methylamine oxidase activity"/>
    <property type="evidence" value="ECO:0007669"/>
    <property type="project" value="InterPro"/>
</dbReference>
<keyword evidence="3" id="KW-0560">Oxidoreductase</keyword>
<comment type="caution">
    <text evidence="6">The sequence shown here is derived from an EMBL/GenBank/DDBJ whole genome shotgun (WGS) entry which is preliminary data.</text>
</comment>
<feature type="region of interest" description="Disordered" evidence="4">
    <location>
        <begin position="71"/>
        <end position="96"/>
    </location>
</feature>
<dbReference type="GO" id="GO:0048038">
    <property type="term" value="F:quinone binding"/>
    <property type="evidence" value="ECO:0007669"/>
    <property type="project" value="InterPro"/>
</dbReference>
<keyword evidence="7" id="KW-1185">Reference proteome</keyword>
<dbReference type="GO" id="GO:0005886">
    <property type="term" value="C:plasma membrane"/>
    <property type="evidence" value="ECO:0007669"/>
    <property type="project" value="TreeGrafter"/>
</dbReference>
<organism evidence="6 7">
    <name type="scientific">Elysia marginata</name>
    <dbReference type="NCBI Taxonomy" id="1093978"/>
    <lineage>
        <taxon>Eukaryota</taxon>
        <taxon>Metazoa</taxon>
        <taxon>Spiralia</taxon>
        <taxon>Lophotrochozoa</taxon>
        <taxon>Mollusca</taxon>
        <taxon>Gastropoda</taxon>
        <taxon>Heterobranchia</taxon>
        <taxon>Euthyneura</taxon>
        <taxon>Panpulmonata</taxon>
        <taxon>Sacoglossa</taxon>
        <taxon>Placobranchoidea</taxon>
        <taxon>Plakobranchidae</taxon>
        <taxon>Elysia</taxon>
    </lineage>
</organism>
<keyword evidence="1 3" id="KW-0801">TPQ</keyword>
<dbReference type="EC" id="1.4.3.-" evidence="3"/>
<dbReference type="Gene3D" id="2.70.98.20">
    <property type="entry name" value="Copper amine oxidase, catalytic domain"/>
    <property type="match status" value="1"/>
</dbReference>
<reference evidence="6 7" key="1">
    <citation type="journal article" date="2021" name="Elife">
        <title>Chloroplast acquisition without the gene transfer in kleptoplastic sea slugs, Plakobranchus ocellatus.</title>
        <authorList>
            <person name="Maeda T."/>
            <person name="Takahashi S."/>
            <person name="Yoshida T."/>
            <person name="Shimamura S."/>
            <person name="Takaki Y."/>
            <person name="Nagai Y."/>
            <person name="Toyoda A."/>
            <person name="Suzuki Y."/>
            <person name="Arimoto A."/>
            <person name="Ishii H."/>
            <person name="Satoh N."/>
            <person name="Nishiyama T."/>
            <person name="Hasebe M."/>
            <person name="Maruyama T."/>
            <person name="Minagawa J."/>
            <person name="Obokata J."/>
            <person name="Shigenobu S."/>
        </authorList>
    </citation>
    <scope>NUCLEOTIDE SEQUENCE [LARGE SCALE GENOMIC DNA]</scope>
</reference>
<dbReference type="PANTHER" id="PTHR10638">
    <property type="entry name" value="COPPER AMINE OXIDASE"/>
    <property type="match status" value="1"/>
</dbReference>
<gene>
    <name evidence="6" type="ORF">ElyMa_005217700</name>
</gene>
<keyword evidence="3" id="KW-0186">Copper</keyword>
<feature type="domain" description="Copper amine oxidase catalytic" evidence="5">
    <location>
        <begin position="88"/>
        <end position="455"/>
    </location>
</feature>
<evidence type="ECO:0000313" key="7">
    <source>
        <dbReference type="Proteomes" id="UP000762676"/>
    </source>
</evidence>